<protein>
    <recommendedName>
        <fullName evidence="4">DUF305 domain-containing protein</fullName>
    </recommendedName>
</protein>
<evidence type="ECO:0000313" key="2">
    <source>
        <dbReference type="EMBL" id="SFN52484.1"/>
    </source>
</evidence>
<reference evidence="2 3" key="1">
    <citation type="submission" date="2016-10" db="EMBL/GenBank/DDBJ databases">
        <authorList>
            <person name="de Groot N.N."/>
        </authorList>
    </citation>
    <scope>NUCLEOTIDE SEQUENCE [LARGE SCALE GENOMIC DNA]</scope>
    <source>
        <strain evidence="2 3">ML2</strain>
    </source>
</reference>
<dbReference type="EMBL" id="FOVK01000002">
    <property type="protein sequence ID" value="SFN52484.1"/>
    <property type="molecule type" value="Genomic_DNA"/>
</dbReference>
<proteinExistence type="predicted"/>
<name>A0A1I4ZQC7_9CLOT</name>
<accession>A0A1I4ZQC7</accession>
<keyword evidence="3" id="KW-1185">Reference proteome</keyword>
<feature type="transmembrane region" description="Helical" evidence="1">
    <location>
        <begin position="58"/>
        <end position="74"/>
    </location>
</feature>
<keyword evidence="1" id="KW-0812">Transmembrane</keyword>
<evidence type="ECO:0000256" key="1">
    <source>
        <dbReference type="SAM" id="Phobius"/>
    </source>
</evidence>
<keyword evidence="1" id="KW-1133">Transmembrane helix</keyword>
<evidence type="ECO:0000313" key="3">
    <source>
        <dbReference type="Proteomes" id="UP000181899"/>
    </source>
</evidence>
<organism evidence="2 3">
    <name type="scientific">Proteiniclasticum ruminis</name>
    <dbReference type="NCBI Taxonomy" id="398199"/>
    <lineage>
        <taxon>Bacteria</taxon>
        <taxon>Bacillati</taxon>
        <taxon>Bacillota</taxon>
        <taxon>Clostridia</taxon>
        <taxon>Eubacteriales</taxon>
        <taxon>Clostridiaceae</taxon>
        <taxon>Proteiniclasticum</taxon>
    </lineage>
</organism>
<dbReference type="Proteomes" id="UP000181899">
    <property type="component" value="Unassembled WGS sequence"/>
</dbReference>
<feature type="transmembrane region" description="Helical" evidence="1">
    <location>
        <begin position="30"/>
        <end position="49"/>
    </location>
</feature>
<sequence length="75" mass="8861">MILTSTFIMYWLMYLNLYEASHVEISQTRLFMALNMGSLMAVVMLLFMWKMYDDKKKNTMILGISAVVFFLSLFL</sequence>
<gene>
    <name evidence="2" type="ORF">SAMN04488695_102101</name>
</gene>
<dbReference type="AlphaFoldDB" id="A0A1I4ZQC7"/>
<evidence type="ECO:0008006" key="4">
    <source>
        <dbReference type="Google" id="ProtNLM"/>
    </source>
</evidence>
<keyword evidence="1" id="KW-0472">Membrane</keyword>